<comment type="caution">
    <text evidence="2">The sequence shown here is derived from an EMBL/GenBank/DDBJ whole genome shotgun (WGS) entry which is preliminary data.</text>
</comment>
<sequence>MSDFKTLILLDRCKGLFEKAGMDYVQMRRILQVKLTMDGRRASTLIGKTSRSADPEELSNQFMKSLWIYAVMGVVMIPLVVMGHNLIFQMSFVFGILMFMIMTSLISDFSSVLLDVRDHTILGSKPVNVKTINMAKAIHIMIYLFFITGSLTAAPLAGALFRYGILFFLVFVLEICLMDLLIVAITALLYWLVLRFFDGEKLKDIINYVQISLTMVMAVGYQLLARVFNLVDLQIGYEAHWWHVFLFPVWFAAPFEMLFGGHRGEAIIVFSLLSVFLPLLAVWIYVRTIPSFEANLRKLSNQTARKKGRGGQWPDVLGRWICRSREEQVFFRFALGMIRKERDYKLKVYPSLGLSLIVPFIFMFNTFHSGSSWEDIRSGNSYLLLYFCGLVVPSAVMMLQYTSSPKGAWIFDTVPLRDHVPVYKGTLKACIVQLILPIFVVESIVFTLIFGVRILPDLLVILVMTLLYTVISFRLMGLEMPFTEPAQAGTQSGKAGLMLLLFLILGAMAGLHLAFRFSTSGVYVLLAVAFIANITVWKLAFRNL</sequence>
<feature type="transmembrane region" description="Helical" evidence="1">
    <location>
        <begin position="458"/>
        <end position="476"/>
    </location>
</feature>
<reference evidence="2 3" key="1">
    <citation type="submission" date="2020-08" db="EMBL/GenBank/DDBJ databases">
        <title>Genomic Encyclopedia of Type Strains, Phase III (KMG-III): the genomes of soil and plant-associated and newly described type strains.</title>
        <authorList>
            <person name="Whitman W."/>
        </authorList>
    </citation>
    <scope>NUCLEOTIDE SEQUENCE [LARGE SCALE GENOMIC DNA]</scope>
    <source>
        <strain evidence="2 3">CECT 5831</strain>
    </source>
</reference>
<protein>
    <submittedName>
        <fullName evidence="2">Uncharacterized protein</fullName>
    </submittedName>
</protein>
<keyword evidence="1" id="KW-0812">Transmembrane</keyword>
<feature type="transmembrane region" description="Helical" evidence="1">
    <location>
        <begin position="266"/>
        <end position="286"/>
    </location>
</feature>
<proteinExistence type="predicted"/>
<name>A0A839TW63_9BACL</name>
<organism evidence="2 3">
    <name type="scientific">Paenibacillus rhizosphaerae</name>
    <dbReference type="NCBI Taxonomy" id="297318"/>
    <lineage>
        <taxon>Bacteria</taxon>
        <taxon>Bacillati</taxon>
        <taxon>Bacillota</taxon>
        <taxon>Bacilli</taxon>
        <taxon>Bacillales</taxon>
        <taxon>Paenibacillaceae</taxon>
        <taxon>Paenibacillus</taxon>
    </lineage>
</organism>
<feature type="transmembrane region" description="Helical" evidence="1">
    <location>
        <begin position="496"/>
        <end position="515"/>
    </location>
</feature>
<evidence type="ECO:0000256" key="1">
    <source>
        <dbReference type="SAM" id="Phobius"/>
    </source>
</evidence>
<feature type="transmembrane region" description="Helical" evidence="1">
    <location>
        <begin position="522"/>
        <end position="541"/>
    </location>
</feature>
<feature type="transmembrane region" description="Helical" evidence="1">
    <location>
        <begin position="137"/>
        <end position="157"/>
    </location>
</feature>
<keyword evidence="1" id="KW-0472">Membrane</keyword>
<feature type="transmembrane region" description="Helical" evidence="1">
    <location>
        <begin position="163"/>
        <end position="193"/>
    </location>
</feature>
<feature type="transmembrane region" description="Helical" evidence="1">
    <location>
        <begin position="431"/>
        <end position="451"/>
    </location>
</feature>
<dbReference type="RefSeq" id="WP_183584859.1">
    <property type="nucleotide sequence ID" value="NZ_JACHXJ010000005.1"/>
</dbReference>
<keyword evidence="1" id="KW-1133">Transmembrane helix</keyword>
<evidence type="ECO:0000313" key="2">
    <source>
        <dbReference type="EMBL" id="MBB3130743.1"/>
    </source>
</evidence>
<feature type="transmembrane region" description="Helical" evidence="1">
    <location>
        <begin position="66"/>
        <end position="87"/>
    </location>
</feature>
<evidence type="ECO:0000313" key="3">
    <source>
        <dbReference type="Proteomes" id="UP000517523"/>
    </source>
</evidence>
<feature type="transmembrane region" description="Helical" evidence="1">
    <location>
        <begin position="240"/>
        <end position="259"/>
    </location>
</feature>
<dbReference type="EMBL" id="JACHXJ010000005">
    <property type="protein sequence ID" value="MBB3130743.1"/>
    <property type="molecule type" value="Genomic_DNA"/>
</dbReference>
<accession>A0A839TW63</accession>
<feature type="transmembrane region" description="Helical" evidence="1">
    <location>
        <begin position="93"/>
        <end position="116"/>
    </location>
</feature>
<dbReference type="Proteomes" id="UP000517523">
    <property type="component" value="Unassembled WGS sequence"/>
</dbReference>
<feature type="transmembrane region" description="Helical" evidence="1">
    <location>
        <begin position="379"/>
        <end position="401"/>
    </location>
</feature>
<gene>
    <name evidence="2" type="ORF">FHS19_005462</name>
</gene>
<feature type="transmembrane region" description="Helical" evidence="1">
    <location>
        <begin position="348"/>
        <end position="367"/>
    </location>
</feature>
<dbReference type="AlphaFoldDB" id="A0A839TW63"/>
<feature type="transmembrane region" description="Helical" evidence="1">
    <location>
        <begin position="205"/>
        <end position="228"/>
    </location>
</feature>